<protein>
    <submittedName>
        <fullName evidence="1">Uncharacterized protein</fullName>
    </submittedName>
</protein>
<organism evidence="1 2">
    <name type="scientific">Schizothecium vesticola</name>
    <dbReference type="NCBI Taxonomy" id="314040"/>
    <lineage>
        <taxon>Eukaryota</taxon>
        <taxon>Fungi</taxon>
        <taxon>Dikarya</taxon>
        <taxon>Ascomycota</taxon>
        <taxon>Pezizomycotina</taxon>
        <taxon>Sordariomycetes</taxon>
        <taxon>Sordariomycetidae</taxon>
        <taxon>Sordariales</taxon>
        <taxon>Schizotheciaceae</taxon>
        <taxon>Schizothecium</taxon>
    </lineage>
</organism>
<sequence length="129" mass="14753">MHAYYSDKSEYLCHRVAQAWEFATLLNEAERSCHRGVPVLRLGNFNAEPDSLPVRVIRARAKGMRDAWVEGRRQQGGVREEGIEEGATYGSPYNTWFWTKEQRARHLAYSATDQLRISETLVETGGHIS</sequence>
<dbReference type="SUPFAM" id="SSF56219">
    <property type="entry name" value="DNase I-like"/>
    <property type="match status" value="1"/>
</dbReference>
<comment type="caution">
    <text evidence="1">The sequence shown here is derived from an EMBL/GenBank/DDBJ whole genome shotgun (WGS) entry which is preliminary data.</text>
</comment>
<evidence type="ECO:0000313" key="2">
    <source>
        <dbReference type="Proteomes" id="UP001172155"/>
    </source>
</evidence>
<dbReference type="Proteomes" id="UP001172155">
    <property type="component" value="Unassembled WGS sequence"/>
</dbReference>
<name>A0AA40JYK2_9PEZI</name>
<accession>A0AA40JYK2</accession>
<dbReference type="Gene3D" id="3.60.10.10">
    <property type="entry name" value="Endonuclease/exonuclease/phosphatase"/>
    <property type="match status" value="1"/>
</dbReference>
<reference evidence="1" key="1">
    <citation type="submission" date="2023-06" db="EMBL/GenBank/DDBJ databases">
        <title>Genome-scale phylogeny and comparative genomics of the fungal order Sordariales.</title>
        <authorList>
            <consortium name="Lawrence Berkeley National Laboratory"/>
            <person name="Hensen N."/>
            <person name="Bonometti L."/>
            <person name="Westerberg I."/>
            <person name="Brannstrom I.O."/>
            <person name="Guillou S."/>
            <person name="Cros-Aarteil S."/>
            <person name="Calhoun S."/>
            <person name="Haridas S."/>
            <person name="Kuo A."/>
            <person name="Mondo S."/>
            <person name="Pangilinan J."/>
            <person name="Riley R."/>
            <person name="LaButti K."/>
            <person name="Andreopoulos B."/>
            <person name="Lipzen A."/>
            <person name="Chen C."/>
            <person name="Yanf M."/>
            <person name="Daum C."/>
            <person name="Ng V."/>
            <person name="Clum A."/>
            <person name="Steindorff A."/>
            <person name="Ohm R."/>
            <person name="Martin F."/>
            <person name="Silar P."/>
            <person name="Natvig D."/>
            <person name="Lalanne C."/>
            <person name="Gautier V."/>
            <person name="Ament-velasquez S.L."/>
            <person name="Kruys A."/>
            <person name="Hutchinson M.I."/>
            <person name="Powell A.J."/>
            <person name="Barry K."/>
            <person name="Miller A.N."/>
            <person name="Grigoriev I.V."/>
            <person name="Debuchy R."/>
            <person name="Gladieux P."/>
            <person name="Thoren M.H."/>
            <person name="Johannesson H."/>
        </authorList>
    </citation>
    <scope>NUCLEOTIDE SEQUENCE</scope>
    <source>
        <strain evidence="1">SMH3187-1</strain>
    </source>
</reference>
<evidence type="ECO:0000313" key="1">
    <source>
        <dbReference type="EMBL" id="KAK0740158.1"/>
    </source>
</evidence>
<proteinExistence type="predicted"/>
<dbReference type="AlphaFoldDB" id="A0AA40JYK2"/>
<dbReference type="EMBL" id="JAUKUD010000006">
    <property type="protein sequence ID" value="KAK0740158.1"/>
    <property type="molecule type" value="Genomic_DNA"/>
</dbReference>
<keyword evidence="2" id="KW-1185">Reference proteome</keyword>
<gene>
    <name evidence="1" type="ORF">B0T18DRAFT_417316</name>
</gene>
<dbReference type="InterPro" id="IPR036691">
    <property type="entry name" value="Endo/exonu/phosph_ase_sf"/>
</dbReference>